<keyword evidence="2" id="KW-1185">Reference proteome</keyword>
<proteinExistence type="predicted"/>
<name>A0ABW5BYV6_9BACI</name>
<sequence length="396" mass="47267">MVNQKILKLDNVSAEVKLILHLLKQKSHEDTIENLEKLLGDINWTLFIDQVKHHRVYPVLFPILNKCTHQLIPPFVIQRLRMDYQRNIFYMLQISAEMERINRVLSEENIRVLFLKGPIIAHDLYGDISLRTSCDLDFLIPINELDKVEQTLLKHGYLKDDYIRTILDDWKWRHHHVTYFHPKTKTKLEVHWRLNPGPGFEPSFEELWQTKKQSDLTTSPVYFLGREHLFLFLVTHGSRHGWSRLRWLLDIHQIIEKAPNWKKVYNLLKKYHLEHIGAQALILNHTLLNSNIDSTHPYFFKNSKSGYRLAQDAIFYLERMVNLHTDPVPFEVSKFHKQHLFSLMSLRQKILFLLSTLHPYPEDAEKMPLPKSLHLLYFPLRPFLWAWRKKSKQALS</sequence>
<organism evidence="1 2">
    <name type="scientific">Metabacillus endolithicus</name>
    <dbReference type="NCBI Taxonomy" id="1535204"/>
    <lineage>
        <taxon>Bacteria</taxon>
        <taxon>Bacillati</taxon>
        <taxon>Bacillota</taxon>
        <taxon>Bacilli</taxon>
        <taxon>Bacillales</taxon>
        <taxon>Bacillaceae</taxon>
        <taxon>Metabacillus</taxon>
    </lineage>
</organism>
<gene>
    <name evidence="1" type="ORF">ACFSKK_10100</name>
</gene>
<evidence type="ECO:0000313" key="1">
    <source>
        <dbReference type="EMBL" id="MFD2214031.1"/>
    </source>
</evidence>
<evidence type="ECO:0000313" key="2">
    <source>
        <dbReference type="Proteomes" id="UP001597318"/>
    </source>
</evidence>
<reference evidence="2" key="1">
    <citation type="journal article" date="2019" name="Int. J. Syst. Evol. Microbiol.">
        <title>The Global Catalogue of Microorganisms (GCM) 10K type strain sequencing project: providing services to taxonomists for standard genome sequencing and annotation.</title>
        <authorList>
            <consortium name="The Broad Institute Genomics Platform"/>
            <consortium name="The Broad Institute Genome Sequencing Center for Infectious Disease"/>
            <person name="Wu L."/>
            <person name="Ma J."/>
        </authorList>
    </citation>
    <scope>NUCLEOTIDE SEQUENCE [LARGE SCALE GENOMIC DNA]</scope>
    <source>
        <strain evidence="2">CGMCC 1.15474</strain>
    </source>
</reference>
<comment type="caution">
    <text evidence="1">The sequence shown here is derived from an EMBL/GenBank/DDBJ whole genome shotgun (WGS) entry which is preliminary data.</text>
</comment>
<accession>A0ABW5BYV6</accession>
<protein>
    <submittedName>
        <fullName evidence="1">Nucleotidyltransferase family protein</fullName>
    </submittedName>
</protein>
<dbReference type="InterPro" id="IPR039498">
    <property type="entry name" value="NTP_transf_5"/>
</dbReference>
<dbReference type="Pfam" id="PF14907">
    <property type="entry name" value="NTP_transf_5"/>
    <property type="match status" value="1"/>
</dbReference>
<dbReference type="RefSeq" id="WP_379051418.1">
    <property type="nucleotide sequence ID" value="NZ_JBHUIK010000002.1"/>
</dbReference>
<dbReference type="EMBL" id="JBHUIK010000002">
    <property type="protein sequence ID" value="MFD2214031.1"/>
    <property type="molecule type" value="Genomic_DNA"/>
</dbReference>
<dbReference type="Proteomes" id="UP001597318">
    <property type="component" value="Unassembled WGS sequence"/>
</dbReference>